<feature type="transmembrane region" description="Helical" evidence="10">
    <location>
        <begin position="427"/>
        <end position="447"/>
    </location>
</feature>
<evidence type="ECO:0000256" key="1">
    <source>
        <dbReference type="ARBA" id="ARBA00004141"/>
    </source>
</evidence>
<dbReference type="PROSITE" id="PS50850">
    <property type="entry name" value="MFS"/>
    <property type="match status" value="1"/>
</dbReference>
<dbReference type="GO" id="GO:0005351">
    <property type="term" value="F:carbohydrate:proton symporter activity"/>
    <property type="evidence" value="ECO:0007669"/>
    <property type="project" value="TreeGrafter"/>
</dbReference>
<accession>A0A218ZBR5</accession>
<evidence type="ECO:0000256" key="4">
    <source>
        <dbReference type="ARBA" id="ARBA00022692"/>
    </source>
</evidence>
<feature type="transmembrane region" description="Helical" evidence="10">
    <location>
        <begin position="322"/>
        <end position="344"/>
    </location>
</feature>
<evidence type="ECO:0000256" key="10">
    <source>
        <dbReference type="SAM" id="Phobius"/>
    </source>
</evidence>
<keyword evidence="4 10" id="KW-0812">Transmembrane</keyword>
<keyword evidence="6 10" id="KW-1133">Transmembrane helix</keyword>
<evidence type="ECO:0000256" key="7">
    <source>
        <dbReference type="ARBA" id="ARBA00023136"/>
    </source>
</evidence>
<evidence type="ECO:0000256" key="8">
    <source>
        <dbReference type="ARBA" id="ARBA00043213"/>
    </source>
</evidence>
<feature type="transmembrane region" description="Helical" evidence="10">
    <location>
        <begin position="283"/>
        <end position="302"/>
    </location>
</feature>
<gene>
    <name evidence="12" type="ORF">B2J93_610</name>
</gene>
<dbReference type="EMBL" id="MZNU01000083">
    <property type="protein sequence ID" value="OWP05040.1"/>
    <property type="molecule type" value="Genomic_DNA"/>
</dbReference>
<evidence type="ECO:0000259" key="11">
    <source>
        <dbReference type="PROSITE" id="PS50850"/>
    </source>
</evidence>
<dbReference type="InterPro" id="IPR005829">
    <property type="entry name" value="Sugar_transporter_CS"/>
</dbReference>
<evidence type="ECO:0000256" key="6">
    <source>
        <dbReference type="ARBA" id="ARBA00022989"/>
    </source>
</evidence>
<name>A0A218ZBR5_9HELO</name>
<evidence type="ECO:0000313" key="12">
    <source>
        <dbReference type="EMBL" id="OWP05040.1"/>
    </source>
</evidence>
<feature type="domain" description="Major facilitator superfamily (MFS) profile" evidence="11">
    <location>
        <begin position="26"/>
        <end position="481"/>
    </location>
</feature>
<feature type="transmembrane region" description="Helical" evidence="10">
    <location>
        <begin position="74"/>
        <end position="93"/>
    </location>
</feature>
<sequence length="537" mass="58093">MGLGTAQDDSAHPAPSAVYNWRVYALAVSASMGSSMFGYDSAFIGGALALPSFKQRFGLATAAGSELADLKANIVSTFQAGCFFGAIACYALSEKLGRRLPLMICGAVFDVGVVLQLASAGEIGLIYAGRALTGLGVGASSLIIPQYISECAPPAIRGRLVGVFEILLQFSLVIGFWVNYGVNENVAPTSDAQWHIPFAIQLVPSGLLIIAMYFQPESPRWLLKNGRDAEAVANLARIRGLPAADPYICWEVETCQAQAQRDRERGAHDSLARKLRAVFAPGVRNRLAIGMSLMMLQNLSGINALNYYSPSIFEAIGFSGTSVGLLATGVFGLVKAFATLAFMLFGIDKVGRRRSLVCGSVGAIVAMFYLAGFTQVSGSFDHTIKRDAGAYAAIVMIYLFAVFYAISWNGIPWIFCAEVYPTATRSLCLVFTTCTQWLGQFTIVYSTPYMMNDIKWGTFVFFGAALVVALIFAVLFLPETKGLSLEDMDLLFTQAGLARRKRARTDQILRERRAAEVADPADRKDGVEILEDEEKTV</sequence>
<keyword evidence="5" id="KW-0672">Quinate metabolism</keyword>
<feature type="transmembrane region" description="Helical" evidence="10">
    <location>
        <begin position="459"/>
        <end position="478"/>
    </location>
</feature>
<dbReference type="SUPFAM" id="SSF103473">
    <property type="entry name" value="MFS general substrate transporter"/>
    <property type="match status" value="1"/>
</dbReference>
<dbReference type="InParanoid" id="A0A218ZBR5"/>
<evidence type="ECO:0000256" key="9">
    <source>
        <dbReference type="RuleBase" id="RU003346"/>
    </source>
</evidence>
<dbReference type="Proteomes" id="UP000242519">
    <property type="component" value="Unassembled WGS sequence"/>
</dbReference>
<dbReference type="STRING" id="503106.A0A218ZBR5"/>
<proteinExistence type="inferred from homology"/>
<feature type="transmembrane region" description="Helical" evidence="10">
    <location>
        <begin position="125"/>
        <end position="148"/>
    </location>
</feature>
<dbReference type="InterPro" id="IPR005828">
    <property type="entry name" value="MFS_sugar_transport-like"/>
</dbReference>
<dbReference type="InterPro" id="IPR050360">
    <property type="entry name" value="MFS_Sugar_Transporters"/>
</dbReference>
<feature type="transmembrane region" description="Helical" evidence="10">
    <location>
        <begin position="194"/>
        <end position="214"/>
    </location>
</feature>
<keyword evidence="13" id="KW-1185">Reference proteome</keyword>
<organism evidence="12 13">
    <name type="scientific">Diplocarpon coronariae</name>
    <dbReference type="NCBI Taxonomy" id="2795749"/>
    <lineage>
        <taxon>Eukaryota</taxon>
        <taxon>Fungi</taxon>
        <taxon>Dikarya</taxon>
        <taxon>Ascomycota</taxon>
        <taxon>Pezizomycotina</taxon>
        <taxon>Leotiomycetes</taxon>
        <taxon>Helotiales</taxon>
        <taxon>Drepanopezizaceae</taxon>
        <taxon>Diplocarpon</taxon>
    </lineage>
</organism>
<keyword evidence="3 9" id="KW-0813">Transport</keyword>
<dbReference type="PROSITE" id="PS00217">
    <property type="entry name" value="SUGAR_TRANSPORT_2"/>
    <property type="match status" value="1"/>
</dbReference>
<protein>
    <recommendedName>
        <fullName evidence="8">Quinate transporter</fullName>
    </recommendedName>
</protein>
<feature type="transmembrane region" description="Helical" evidence="10">
    <location>
        <begin position="388"/>
        <end position="406"/>
    </location>
</feature>
<dbReference type="PRINTS" id="PR00171">
    <property type="entry name" value="SUGRTRNSPORT"/>
</dbReference>
<dbReference type="Pfam" id="PF00083">
    <property type="entry name" value="Sugar_tr"/>
    <property type="match status" value="1"/>
</dbReference>
<feature type="transmembrane region" description="Helical" evidence="10">
    <location>
        <begin position="356"/>
        <end position="376"/>
    </location>
</feature>
<dbReference type="PANTHER" id="PTHR48022">
    <property type="entry name" value="PLASTIDIC GLUCOSE TRANSPORTER 4"/>
    <property type="match status" value="1"/>
</dbReference>
<evidence type="ECO:0000256" key="3">
    <source>
        <dbReference type="ARBA" id="ARBA00022448"/>
    </source>
</evidence>
<dbReference type="OrthoDB" id="508119at2759"/>
<feature type="transmembrane region" description="Helical" evidence="10">
    <location>
        <begin position="160"/>
        <end position="182"/>
    </location>
</feature>
<dbReference type="GO" id="GO:0016020">
    <property type="term" value="C:membrane"/>
    <property type="evidence" value="ECO:0007669"/>
    <property type="project" value="UniProtKB-SubCell"/>
</dbReference>
<evidence type="ECO:0000256" key="2">
    <source>
        <dbReference type="ARBA" id="ARBA00010992"/>
    </source>
</evidence>
<evidence type="ECO:0000313" key="13">
    <source>
        <dbReference type="Proteomes" id="UP000242519"/>
    </source>
</evidence>
<feature type="transmembrane region" description="Helical" evidence="10">
    <location>
        <begin position="100"/>
        <end position="119"/>
    </location>
</feature>
<comment type="subcellular location">
    <subcellularLocation>
        <location evidence="1">Membrane</location>
        <topology evidence="1">Multi-pass membrane protein</topology>
    </subcellularLocation>
</comment>
<dbReference type="AlphaFoldDB" id="A0A218ZBR5"/>
<comment type="similarity">
    <text evidence="2 9">Belongs to the major facilitator superfamily. Sugar transporter (TC 2.A.1.1) family.</text>
</comment>
<evidence type="ECO:0000256" key="5">
    <source>
        <dbReference type="ARBA" id="ARBA00022911"/>
    </source>
</evidence>
<reference evidence="12 13" key="1">
    <citation type="submission" date="2017-04" db="EMBL/GenBank/DDBJ databases">
        <title>Draft genome sequence of Marssonina coronaria NL1: causal agent of apple blotch.</title>
        <authorList>
            <person name="Cheng Q."/>
        </authorList>
    </citation>
    <scope>NUCLEOTIDE SEQUENCE [LARGE SCALE GENOMIC DNA]</scope>
    <source>
        <strain evidence="12 13">NL1</strain>
    </source>
</reference>
<dbReference type="FunFam" id="1.20.1250.20:FF:000026">
    <property type="entry name" value="MFS quinate transporter QutD"/>
    <property type="match status" value="1"/>
</dbReference>
<dbReference type="PANTHER" id="PTHR48022:SF34">
    <property type="entry name" value="MAJOR FACILITATOR SUPERFAMILY (MFS) PROFILE DOMAIN-CONTAINING PROTEIN-RELATED"/>
    <property type="match status" value="1"/>
</dbReference>
<dbReference type="InterPro" id="IPR020846">
    <property type="entry name" value="MFS_dom"/>
</dbReference>
<dbReference type="InterPro" id="IPR036259">
    <property type="entry name" value="MFS_trans_sf"/>
</dbReference>
<comment type="caution">
    <text evidence="12">The sequence shown here is derived from an EMBL/GenBank/DDBJ whole genome shotgun (WGS) entry which is preliminary data.</text>
</comment>
<dbReference type="Gene3D" id="1.20.1250.20">
    <property type="entry name" value="MFS general substrate transporter like domains"/>
    <property type="match status" value="1"/>
</dbReference>
<dbReference type="InterPro" id="IPR003663">
    <property type="entry name" value="Sugar/inositol_transpt"/>
</dbReference>
<dbReference type="NCBIfam" id="TIGR00879">
    <property type="entry name" value="SP"/>
    <property type="match status" value="1"/>
</dbReference>
<keyword evidence="7 10" id="KW-0472">Membrane</keyword>
<dbReference type="PROSITE" id="PS00216">
    <property type="entry name" value="SUGAR_TRANSPORT_1"/>
    <property type="match status" value="1"/>
</dbReference>